<comment type="caution">
    <text evidence="1">The sequence shown here is derived from an EMBL/GenBank/DDBJ whole genome shotgun (WGS) entry which is preliminary data.</text>
</comment>
<reference evidence="1 2" key="1">
    <citation type="journal article" date="2020" name="Biotechnol. Biofuels">
        <title>New insights from the biogas microbiome by comprehensive genome-resolved metagenomics of nearly 1600 species originating from multiple anaerobic digesters.</title>
        <authorList>
            <person name="Campanaro S."/>
            <person name="Treu L."/>
            <person name="Rodriguez-R L.M."/>
            <person name="Kovalovszki A."/>
            <person name="Ziels R.M."/>
            <person name="Maus I."/>
            <person name="Zhu X."/>
            <person name="Kougias P.G."/>
            <person name="Basile A."/>
            <person name="Luo G."/>
            <person name="Schluter A."/>
            <person name="Konstantinidis K.T."/>
            <person name="Angelidaki I."/>
        </authorList>
    </citation>
    <scope>NUCLEOTIDE SEQUENCE [LARGE SCALE GENOMIC DNA]</scope>
    <source>
        <strain evidence="1">AS27yjCOA_202</strain>
    </source>
</reference>
<proteinExistence type="predicted"/>
<evidence type="ECO:0000313" key="1">
    <source>
        <dbReference type="EMBL" id="NMB91521.1"/>
    </source>
</evidence>
<dbReference type="Proteomes" id="UP000590542">
    <property type="component" value="Unassembled WGS sequence"/>
</dbReference>
<gene>
    <name evidence="1" type="ORF">GYA37_01575</name>
</gene>
<dbReference type="AlphaFoldDB" id="A0A7X9HSI5"/>
<sequence>MEKTELLSVKEMSEIAERSGEKRAERIGESVEKALGGIREKASSIGKKILGAPEAIQAQSEKIGARVSDIVRDTSDKVIDRYNNFVERTTEARDSFLERWRSNKEKAMEKSEALCVRVTKLGLSPVAWVEEKVSLVYEIPAKIQERKVAVQSQKLNEEKLRSAKTIEEYEGYIKQLREEMRNIKAAELEEVEASSGIRSEIIAERKKHQLEVKKYRAARDSFRRIGRFIETL</sequence>
<evidence type="ECO:0000313" key="2">
    <source>
        <dbReference type="Proteomes" id="UP000590542"/>
    </source>
</evidence>
<name>A0A7X9HSI5_UNCKA</name>
<organism evidence="1 2">
    <name type="scientific">candidate division WWE3 bacterium</name>
    <dbReference type="NCBI Taxonomy" id="2053526"/>
    <lineage>
        <taxon>Bacteria</taxon>
        <taxon>Katanobacteria</taxon>
    </lineage>
</organism>
<protein>
    <submittedName>
        <fullName evidence="1">Uncharacterized protein</fullName>
    </submittedName>
</protein>
<dbReference type="EMBL" id="JAAZNV010000006">
    <property type="protein sequence ID" value="NMB91521.1"/>
    <property type="molecule type" value="Genomic_DNA"/>
</dbReference>
<accession>A0A7X9HSI5</accession>